<dbReference type="InterPro" id="IPR036942">
    <property type="entry name" value="Beta-barrel_TonB_sf"/>
</dbReference>
<dbReference type="Proteomes" id="UP000217431">
    <property type="component" value="Chromosome I"/>
</dbReference>
<dbReference type="InterPro" id="IPR012910">
    <property type="entry name" value="Plug_dom"/>
</dbReference>
<sequence>MRDFMKKRLTMFLACLFLSLGVAMAQTHVTGVVISAEDNQPVIGAFVKVLGTTDGAQTDLDGKFELKVPAGAMLEFSYVGMTPKKVKAAPNMRVVLESDSKTMEEVVVVAYGTQKKSAFTGSAAVVKSGDITKVQVTSAVDALKNKVSGVQMTQSSGDPGSSSGVLIRGIGSINAGGSPLYVVDGSPFDGDIKSINPQDIESMTVLKDAASAALYGARGANGVIIITTKAGRADRGTITVDAKWGSKSRAIPDYDYITDPAAYYEMYYKGLYNYATDAKDGKGMTPEKVYIWANKNLTNSSSYGLGYNVYTYPSSERLIGTDGKLNPNATLGRMVTGKDGQQYWLQPDNWLDAIYSNALRQEYSATAVGNTDKSTFYGSVNYLKDDGITVASDYRRFTGRLKADYQINDWLRIGGNMNYSHYSTHAANSGTRDAGDSGNMFAFTRIAPIYPLYLRDGNKKIMRHDASGLDAYDYGDNKSGLGLERPFLGGSNALSDNRVNLDFADGNTFNGVATVDVRFLKDLTFRSVNSVYLRETRAKGTVNPWFGLYATDNGSVTVAHNRTWSYNYQQVLNWKPVFGSHDFDFMVGHEYYRLTSTSLSGNKSNMFDLNYAELSGAVVTKSTTSGSGIYNTEGWFGRINYSYGNKYFGEVSYRRDASSRFHPNHRWGNFWSLGGAWIISKESWFNAPWVDELKFKASYGAQGNDNIDQFLYTNTYSIVSSDNAVATVKRSRGNEKISWEKQGMFNVGFDFSFFRQRLTGSIVYFDRSTKDMLAFFSLPVSFGWSGYYDNVGDMSNRGLEIELFGDIIRTRDFKWGAHLNFTTYKNKITRIADANKTAWTDGVQGYQNGQYFYGEGKSMYTYYLKKYAGVDPETGKALYWQDKYKKNAAGEYELDKNGQPIVEERVKVENTENATYHLCGTSLPDAYGGFGTNFAWKGFDFSVDFGYQLGGQVYDGNYAAAMNHNRGGAMHVDLYKAWSPENKGSNIPRVQSQDQYTTAASDRWLTSASYLSLQNINLGYTLPAKLTRKYGVAKIRIYAVGDNLWLWSKRKGLDPRQSINGEVSNVLYSNIRTISGGITVTF</sequence>
<keyword evidence="6 7" id="KW-0998">Cell outer membrane</keyword>
<evidence type="ECO:0000256" key="1">
    <source>
        <dbReference type="ARBA" id="ARBA00004571"/>
    </source>
</evidence>
<dbReference type="EMBL" id="AP014597">
    <property type="protein sequence ID" value="BAU18097.1"/>
    <property type="molecule type" value="Genomic_DNA"/>
</dbReference>
<keyword evidence="5 7" id="KW-0472">Membrane</keyword>
<comment type="similarity">
    <text evidence="7">Belongs to the TonB-dependent receptor family.</text>
</comment>
<evidence type="ECO:0000256" key="3">
    <source>
        <dbReference type="ARBA" id="ARBA00022452"/>
    </source>
</evidence>
<dbReference type="Pfam" id="PF07715">
    <property type="entry name" value="Plug"/>
    <property type="match status" value="1"/>
</dbReference>
<dbReference type="SUPFAM" id="SSF49464">
    <property type="entry name" value="Carboxypeptidase regulatory domain-like"/>
    <property type="match status" value="1"/>
</dbReference>
<evidence type="ECO:0000256" key="5">
    <source>
        <dbReference type="ARBA" id="ARBA00023136"/>
    </source>
</evidence>
<keyword evidence="3 7" id="KW-1134">Transmembrane beta strand</keyword>
<accession>A0A0S3UKS1</accession>
<dbReference type="PROSITE" id="PS52016">
    <property type="entry name" value="TONB_DEPENDENT_REC_3"/>
    <property type="match status" value="1"/>
</dbReference>
<dbReference type="Gene3D" id="2.170.130.10">
    <property type="entry name" value="TonB-dependent receptor, plug domain"/>
    <property type="match status" value="1"/>
</dbReference>
<keyword evidence="10" id="KW-0675">Receptor</keyword>
<feature type="domain" description="TonB-dependent receptor plug" evidence="9">
    <location>
        <begin position="117"/>
        <end position="223"/>
    </location>
</feature>
<gene>
    <name evidence="10" type="ORF">PIOMA14_I_1589</name>
</gene>
<organism evidence="10 11">
    <name type="scientific">Prevotella intermedia</name>
    <dbReference type="NCBI Taxonomy" id="28131"/>
    <lineage>
        <taxon>Bacteria</taxon>
        <taxon>Pseudomonadati</taxon>
        <taxon>Bacteroidota</taxon>
        <taxon>Bacteroidia</taxon>
        <taxon>Bacteroidales</taxon>
        <taxon>Prevotellaceae</taxon>
        <taxon>Prevotella</taxon>
    </lineage>
</organism>
<name>A0A0S3UKS1_PREIN</name>
<dbReference type="AlphaFoldDB" id="A0A0S3UKS1"/>
<evidence type="ECO:0000256" key="8">
    <source>
        <dbReference type="SAM" id="SignalP"/>
    </source>
</evidence>
<dbReference type="Pfam" id="PF13715">
    <property type="entry name" value="CarbopepD_reg_2"/>
    <property type="match status" value="1"/>
</dbReference>
<reference evidence="10 11" key="1">
    <citation type="journal article" date="2016" name="DNA Res.">
        <title>The complete genome sequencing of Prevotella intermedia strain OMA14 and a subsequent fine-scale, intra-species genomic comparison reveal an unusual amplification of conjugative and mobile transposons and identify a novel Prevotella-lineage-specific repeat.</title>
        <authorList>
            <person name="Naito M."/>
            <person name="Ogura Y."/>
            <person name="Itoh T."/>
            <person name="Shoji M."/>
            <person name="Okamoto M."/>
            <person name="Hayashi T."/>
            <person name="Nakayama K."/>
        </authorList>
    </citation>
    <scope>NUCLEOTIDE SEQUENCE [LARGE SCALE GENOMIC DNA]</scope>
    <source>
        <strain evidence="10 11">OMA14</strain>
    </source>
</reference>
<dbReference type="NCBIfam" id="TIGR04057">
    <property type="entry name" value="SusC_RagA_signa"/>
    <property type="match status" value="1"/>
</dbReference>
<dbReference type="InterPro" id="IPR008969">
    <property type="entry name" value="CarboxyPept-like_regulatory"/>
</dbReference>
<dbReference type="Gene3D" id="2.40.170.20">
    <property type="entry name" value="TonB-dependent receptor, beta-barrel domain"/>
    <property type="match status" value="1"/>
</dbReference>
<feature type="signal peptide" evidence="8">
    <location>
        <begin position="1"/>
        <end position="25"/>
    </location>
</feature>
<dbReference type="InterPro" id="IPR023997">
    <property type="entry name" value="TonB-dep_OMP_SusC/RagA_CS"/>
</dbReference>
<proteinExistence type="inferred from homology"/>
<keyword evidence="8" id="KW-0732">Signal</keyword>
<dbReference type="InterPro" id="IPR039426">
    <property type="entry name" value="TonB-dep_rcpt-like"/>
</dbReference>
<evidence type="ECO:0000256" key="4">
    <source>
        <dbReference type="ARBA" id="ARBA00022692"/>
    </source>
</evidence>
<dbReference type="SUPFAM" id="SSF56935">
    <property type="entry name" value="Porins"/>
    <property type="match status" value="1"/>
</dbReference>
<dbReference type="Gene3D" id="2.60.40.1120">
    <property type="entry name" value="Carboxypeptidase-like, regulatory domain"/>
    <property type="match status" value="1"/>
</dbReference>
<keyword evidence="2 7" id="KW-0813">Transport</keyword>
<dbReference type="InterPro" id="IPR037066">
    <property type="entry name" value="Plug_dom_sf"/>
</dbReference>
<dbReference type="STRING" id="28131.BWX40_00405"/>
<dbReference type="InterPro" id="IPR023996">
    <property type="entry name" value="TonB-dep_OMP_SusC/RagA"/>
</dbReference>
<evidence type="ECO:0000259" key="9">
    <source>
        <dbReference type="Pfam" id="PF07715"/>
    </source>
</evidence>
<evidence type="ECO:0000313" key="10">
    <source>
        <dbReference type="EMBL" id="BAU18097.1"/>
    </source>
</evidence>
<keyword evidence="4 7" id="KW-0812">Transmembrane</keyword>
<evidence type="ECO:0000313" key="11">
    <source>
        <dbReference type="Proteomes" id="UP000217431"/>
    </source>
</evidence>
<comment type="subcellular location">
    <subcellularLocation>
        <location evidence="1 7">Cell outer membrane</location>
        <topology evidence="1 7">Multi-pass membrane protein</topology>
    </subcellularLocation>
</comment>
<dbReference type="GO" id="GO:0009279">
    <property type="term" value="C:cell outer membrane"/>
    <property type="evidence" value="ECO:0007669"/>
    <property type="project" value="UniProtKB-SubCell"/>
</dbReference>
<evidence type="ECO:0000256" key="7">
    <source>
        <dbReference type="PROSITE-ProRule" id="PRU01360"/>
    </source>
</evidence>
<feature type="chain" id="PRO_5006619794" evidence="8">
    <location>
        <begin position="26"/>
        <end position="1082"/>
    </location>
</feature>
<evidence type="ECO:0000256" key="6">
    <source>
        <dbReference type="ARBA" id="ARBA00023237"/>
    </source>
</evidence>
<protein>
    <submittedName>
        <fullName evidence="10">TonB-dependent receptor plug domain protein/RagA protein</fullName>
    </submittedName>
</protein>
<dbReference type="NCBIfam" id="TIGR04056">
    <property type="entry name" value="OMP_RagA_SusC"/>
    <property type="match status" value="1"/>
</dbReference>
<evidence type="ECO:0000256" key="2">
    <source>
        <dbReference type="ARBA" id="ARBA00022448"/>
    </source>
</evidence>